<dbReference type="InterPro" id="IPR050155">
    <property type="entry name" value="HAD-like_hydrolase_sf"/>
</dbReference>
<dbReference type="GO" id="GO:0006281">
    <property type="term" value="P:DNA repair"/>
    <property type="evidence" value="ECO:0007669"/>
    <property type="project" value="TreeGrafter"/>
</dbReference>
<accession>A0A1T3NQB0</accession>
<evidence type="ECO:0000313" key="1">
    <source>
        <dbReference type="EMBL" id="OPC78915.1"/>
    </source>
</evidence>
<gene>
    <name evidence="1" type="ORF">B4N89_32875</name>
</gene>
<dbReference type="InterPro" id="IPR023198">
    <property type="entry name" value="PGP-like_dom2"/>
</dbReference>
<dbReference type="InterPro" id="IPR023214">
    <property type="entry name" value="HAD_sf"/>
</dbReference>
<dbReference type="STRING" id="159449.B4N89_32875"/>
<dbReference type="Proteomes" id="UP000190037">
    <property type="component" value="Unassembled WGS sequence"/>
</dbReference>
<dbReference type="AlphaFoldDB" id="A0A1T3NQB0"/>
<evidence type="ECO:0008006" key="3">
    <source>
        <dbReference type="Google" id="ProtNLM"/>
    </source>
</evidence>
<keyword evidence="2" id="KW-1185">Reference proteome</keyword>
<dbReference type="Pfam" id="PF00702">
    <property type="entry name" value="Hydrolase"/>
    <property type="match status" value="1"/>
</dbReference>
<comment type="caution">
    <text evidence="1">The sequence shown here is derived from an EMBL/GenBank/DDBJ whole genome shotgun (WGS) entry which is preliminary data.</text>
</comment>
<dbReference type="PANTHER" id="PTHR43434">
    <property type="entry name" value="PHOSPHOGLYCOLATE PHOSPHATASE"/>
    <property type="match status" value="1"/>
</dbReference>
<dbReference type="Gene3D" id="3.40.50.1000">
    <property type="entry name" value="HAD superfamily/HAD-like"/>
    <property type="match status" value="1"/>
</dbReference>
<protein>
    <recommendedName>
        <fullName evidence="3">Haloacid dehalogenase</fullName>
    </recommendedName>
</protein>
<proteinExistence type="predicted"/>
<evidence type="ECO:0000313" key="2">
    <source>
        <dbReference type="Proteomes" id="UP000190037"/>
    </source>
</evidence>
<sequence>MARCGAFSDCGRLGGSASGGRMRCSGQWPRGVVGRIGVLMATGGSGPRLVLWDIDHTLIDGGKVSRRAYAAAFRQVAGRALEQPWQFDGRTELAAASEVLRLHGLSPEDGLLAAFLDLIVAELRQREAELAAEGRVLAGALEALTALGTMSDVRQSVLTGNLYTLAVLKMNVFGLADHVDFRVGAYGEDAYERIDLPARAFARTEEHLGRRHVGADTVIVGDTLRDVATARAAGARCVAVATGSTSAAALTAAGADVVLTDLADTEKVLSALLGGGPGRGSGG</sequence>
<dbReference type="InterPro" id="IPR036412">
    <property type="entry name" value="HAD-like_sf"/>
</dbReference>
<dbReference type="SUPFAM" id="SSF56784">
    <property type="entry name" value="HAD-like"/>
    <property type="match status" value="1"/>
</dbReference>
<dbReference type="EMBL" id="MWQN01000002">
    <property type="protein sequence ID" value="OPC78915.1"/>
    <property type="molecule type" value="Genomic_DNA"/>
</dbReference>
<reference evidence="1 2" key="1">
    <citation type="submission" date="2017-03" db="EMBL/GenBank/DDBJ databases">
        <title>Draft genome sequence of Streptomyces scabrisporus NF3, endophyte isolated from Amphipterygium adstringens.</title>
        <authorList>
            <person name="Vazquez M."/>
            <person name="Ceapa C.D."/>
            <person name="Rodriguez Luna D."/>
            <person name="Sanchez Esquivel S."/>
        </authorList>
    </citation>
    <scope>NUCLEOTIDE SEQUENCE [LARGE SCALE GENOMIC DNA]</scope>
    <source>
        <strain evidence="1 2">NF3</strain>
    </source>
</reference>
<dbReference type="GO" id="GO:0008967">
    <property type="term" value="F:phosphoglycolate phosphatase activity"/>
    <property type="evidence" value="ECO:0007669"/>
    <property type="project" value="TreeGrafter"/>
</dbReference>
<dbReference type="PANTHER" id="PTHR43434:SF1">
    <property type="entry name" value="PHOSPHOGLYCOLATE PHOSPHATASE"/>
    <property type="match status" value="1"/>
</dbReference>
<dbReference type="Gene3D" id="1.10.150.240">
    <property type="entry name" value="Putative phosphatase, domain 2"/>
    <property type="match status" value="1"/>
</dbReference>
<name>A0A1T3NQB0_9ACTN</name>
<organism evidence="1 2">
    <name type="scientific">Embleya scabrispora</name>
    <dbReference type="NCBI Taxonomy" id="159449"/>
    <lineage>
        <taxon>Bacteria</taxon>
        <taxon>Bacillati</taxon>
        <taxon>Actinomycetota</taxon>
        <taxon>Actinomycetes</taxon>
        <taxon>Kitasatosporales</taxon>
        <taxon>Streptomycetaceae</taxon>
        <taxon>Embleya</taxon>
    </lineage>
</organism>